<feature type="binding site" evidence="13">
    <location>
        <position position="268"/>
    </location>
    <ligand>
        <name>sn-glycerol 3-phosphate</name>
        <dbReference type="ChEBI" id="CHEBI:57597"/>
    </ligand>
</feature>
<dbReference type="PROSITE" id="PS00957">
    <property type="entry name" value="NAD_G3PDH"/>
    <property type="match status" value="1"/>
</dbReference>
<feature type="binding site" evidence="13">
    <location>
        <position position="267"/>
    </location>
    <ligand>
        <name>sn-glycerol 3-phosphate</name>
        <dbReference type="ChEBI" id="CHEBI:57597"/>
    </ligand>
</feature>
<accession>A0A517PA48</accession>
<evidence type="ECO:0000256" key="16">
    <source>
        <dbReference type="PIRSR" id="PIRSR000114-3"/>
    </source>
</evidence>
<reference evidence="20 21" key="1">
    <citation type="submission" date="2019-02" db="EMBL/GenBank/DDBJ databases">
        <title>Deep-cultivation of Planctomycetes and their phenomic and genomic characterization uncovers novel biology.</title>
        <authorList>
            <person name="Wiegand S."/>
            <person name="Jogler M."/>
            <person name="Boedeker C."/>
            <person name="Pinto D."/>
            <person name="Vollmers J."/>
            <person name="Rivas-Marin E."/>
            <person name="Kohn T."/>
            <person name="Peeters S.H."/>
            <person name="Heuer A."/>
            <person name="Rast P."/>
            <person name="Oberbeckmann S."/>
            <person name="Bunk B."/>
            <person name="Jeske O."/>
            <person name="Meyerdierks A."/>
            <person name="Storesund J.E."/>
            <person name="Kallscheuer N."/>
            <person name="Luecker S."/>
            <person name="Lage O.M."/>
            <person name="Pohl T."/>
            <person name="Merkel B.J."/>
            <person name="Hornburger P."/>
            <person name="Mueller R.-W."/>
            <person name="Bruemmer F."/>
            <person name="Labrenz M."/>
            <person name="Spormann A.M."/>
            <person name="Op den Camp H."/>
            <person name="Overmann J."/>
            <person name="Amann R."/>
            <person name="Jetten M.S.M."/>
            <person name="Mascher T."/>
            <person name="Medema M.H."/>
            <person name="Devos D.P."/>
            <person name="Kaster A.-K."/>
            <person name="Ovreas L."/>
            <person name="Rohde M."/>
            <person name="Galperin M.Y."/>
            <person name="Jogler C."/>
        </authorList>
    </citation>
    <scope>NUCLEOTIDE SEQUENCE [LARGE SCALE GENOMIC DNA]</scope>
    <source>
        <strain evidence="20 21">CA12</strain>
    </source>
</reference>
<feature type="binding site" evidence="16">
    <location>
        <begin position="22"/>
        <end position="27"/>
    </location>
    <ligand>
        <name>NAD(+)</name>
        <dbReference type="ChEBI" id="CHEBI:57540"/>
    </ligand>
</feature>
<dbReference type="KEGG" id="acaf:CA12_23570"/>
<dbReference type="PRINTS" id="PR00077">
    <property type="entry name" value="GPDHDRGNASE"/>
</dbReference>
<feature type="active site" description="Proton acceptor" evidence="13 14">
    <location>
        <position position="203"/>
    </location>
</feature>
<feature type="binding site" evidence="13">
    <location>
        <position position="267"/>
    </location>
    <ligand>
        <name>NADPH</name>
        <dbReference type="ChEBI" id="CHEBI:57783"/>
    </ligand>
</feature>
<proteinExistence type="inferred from homology"/>
<dbReference type="Pfam" id="PF01210">
    <property type="entry name" value="NAD_Gly3P_dh_N"/>
    <property type="match status" value="1"/>
</dbReference>
<dbReference type="GO" id="GO:0046168">
    <property type="term" value="P:glycerol-3-phosphate catabolic process"/>
    <property type="evidence" value="ECO:0007669"/>
    <property type="project" value="InterPro"/>
</dbReference>
<keyword evidence="7 13" id="KW-0594">Phospholipid biosynthesis</keyword>
<keyword evidence="4 13" id="KW-0560">Oxidoreductase</keyword>
<dbReference type="NCBIfam" id="NF000940">
    <property type="entry name" value="PRK00094.1-2"/>
    <property type="match status" value="1"/>
</dbReference>
<feature type="binding site" evidence="13">
    <location>
        <position position="148"/>
    </location>
    <ligand>
        <name>sn-glycerol 3-phosphate</name>
        <dbReference type="ChEBI" id="CHEBI:57597"/>
    </ligand>
</feature>
<evidence type="ECO:0000313" key="21">
    <source>
        <dbReference type="Proteomes" id="UP000318741"/>
    </source>
</evidence>
<feature type="binding site" evidence="16">
    <location>
        <position position="267"/>
    </location>
    <ligand>
        <name>NAD(+)</name>
        <dbReference type="ChEBI" id="CHEBI:57540"/>
    </ligand>
</feature>
<feature type="binding site" evidence="13">
    <location>
        <position position="203"/>
    </location>
    <ligand>
        <name>sn-glycerol 3-phosphate</name>
        <dbReference type="ChEBI" id="CHEBI:57597"/>
    </ligand>
</feature>
<keyword evidence="5 13" id="KW-0520">NAD</keyword>
<comment type="catalytic activity">
    <reaction evidence="9">
        <text>sn-glycerol 3-phosphate + NADP(+) = dihydroxyacetone phosphate + NADPH + H(+)</text>
        <dbReference type="Rhea" id="RHEA:11096"/>
        <dbReference type="ChEBI" id="CHEBI:15378"/>
        <dbReference type="ChEBI" id="CHEBI:57597"/>
        <dbReference type="ChEBI" id="CHEBI:57642"/>
        <dbReference type="ChEBI" id="CHEBI:57783"/>
        <dbReference type="ChEBI" id="CHEBI:58349"/>
        <dbReference type="EC" id="1.1.1.94"/>
    </reaction>
    <physiologicalReaction direction="right-to-left" evidence="9">
        <dbReference type="Rhea" id="RHEA:11098"/>
    </physiologicalReaction>
</comment>
<feature type="binding site" evidence="13">
    <location>
        <position position="256"/>
    </location>
    <ligand>
        <name>sn-glycerol 3-phosphate</name>
        <dbReference type="ChEBI" id="CHEBI:57597"/>
    </ligand>
</feature>
<dbReference type="GO" id="GO:0008654">
    <property type="term" value="P:phospholipid biosynthetic process"/>
    <property type="evidence" value="ECO:0007669"/>
    <property type="project" value="UniProtKB-KW"/>
</dbReference>
<evidence type="ECO:0000256" key="1">
    <source>
        <dbReference type="ARBA" id="ARBA00011009"/>
    </source>
</evidence>
<keyword evidence="8 13" id="KW-1208">Phospholipid metabolism</keyword>
<feature type="binding site" evidence="13">
    <location>
        <position position="46"/>
    </location>
    <ligand>
        <name>NADPH</name>
        <dbReference type="ChEBI" id="CHEBI:57783"/>
    </ligand>
</feature>
<dbReference type="GO" id="GO:0046167">
    <property type="term" value="P:glycerol-3-phosphate biosynthetic process"/>
    <property type="evidence" value="ECO:0007669"/>
    <property type="project" value="UniProtKB-UniRule"/>
</dbReference>
<dbReference type="InterPro" id="IPR008927">
    <property type="entry name" value="6-PGluconate_DH-like_C_sf"/>
</dbReference>
<dbReference type="NCBIfam" id="NF000942">
    <property type="entry name" value="PRK00094.1-4"/>
    <property type="match status" value="1"/>
</dbReference>
<dbReference type="Proteomes" id="UP000318741">
    <property type="component" value="Chromosome"/>
</dbReference>
<feature type="domain" description="Glycerol-3-phosphate dehydrogenase NAD-dependent N-terminal" evidence="18">
    <location>
        <begin position="18"/>
        <end position="169"/>
    </location>
</feature>
<gene>
    <name evidence="13 20" type="primary">gpsA</name>
    <name evidence="20" type="ORF">CA12_23570</name>
</gene>
<evidence type="ECO:0000259" key="18">
    <source>
        <dbReference type="Pfam" id="PF01210"/>
    </source>
</evidence>
<comment type="function">
    <text evidence="13">Catalyzes the reduction of the glycolytic intermediate dihydroxyacetone phosphate (DHAP) to sn-glycerol 3-phosphate (G3P), the key precursor for phospholipid synthesis.</text>
</comment>
<dbReference type="Pfam" id="PF07479">
    <property type="entry name" value="NAD_Gly3P_dh_C"/>
    <property type="match status" value="1"/>
</dbReference>
<dbReference type="FunFam" id="3.40.50.720:FF:000019">
    <property type="entry name" value="Glycerol-3-phosphate dehydrogenase [NAD(P)+]"/>
    <property type="match status" value="1"/>
</dbReference>
<name>A0A517PA48_9PLAN</name>
<organism evidence="20 21">
    <name type="scientific">Alienimonas californiensis</name>
    <dbReference type="NCBI Taxonomy" id="2527989"/>
    <lineage>
        <taxon>Bacteria</taxon>
        <taxon>Pseudomonadati</taxon>
        <taxon>Planctomycetota</taxon>
        <taxon>Planctomycetia</taxon>
        <taxon>Planctomycetales</taxon>
        <taxon>Planctomycetaceae</taxon>
        <taxon>Alienimonas</taxon>
    </lineage>
</organism>
<comment type="similarity">
    <text evidence="1 13 17">Belongs to the NAD-dependent glycerol-3-phosphate dehydrogenase family.</text>
</comment>
<evidence type="ECO:0000256" key="8">
    <source>
        <dbReference type="ARBA" id="ARBA00023264"/>
    </source>
</evidence>
<dbReference type="InterPro" id="IPR013328">
    <property type="entry name" value="6PGD_dom2"/>
</dbReference>
<dbReference type="GO" id="GO:0141152">
    <property type="term" value="F:glycerol-3-phosphate dehydrogenase (NAD+) activity"/>
    <property type="evidence" value="ECO:0007669"/>
    <property type="project" value="RHEA"/>
</dbReference>
<dbReference type="InterPro" id="IPR011128">
    <property type="entry name" value="G3P_DH_NAD-dep_N"/>
</dbReference>
<feature type="binding site" evidence="13">
    <location>
        <position position="120"/>
    </location>
    <ligand>
        <name>sn-glycerol 3-phosphate</name>
        <dbReference type="ChEBI" id="CHEBI:57597"/>
    </ligand>
</feature>
<dbReference type="SUPFAM" id="SSF51735">
    <property type="entry name" value="NAD(P)-binding Rossmann-fold domains"/>
    <property type="match status" value="1"/>
</dbReference>
<dbReference type="GO" id="GO:0005975">
    <property type="term" value="P:carbohydrate metabolic process"/>
    <property type="evidence" value="ECO:0007669"/>
    <property type="project" value="InterPro"/>
</dbReference>
<feature type="binding site" evidence="16">
    <location>
        <position position="290"/>
    </location>
    <ligand>
        <name>NAD(+)</name>
        <dbReference type="ChEBI" id="CHEBI:57540"/>
    </ligand>
</feature>
<evidence type="ECO:0000256" key="14">
    <source>
        <dbReference type="PIRSR" id="PIRSR000114-1"/>
    </source>
</evidence>
<dbReference type="GO" id="GO:0005829">
    <property type="term" value="C:cytosol"/>
    <property type="evidence" value="ECO:0007669"/>
    <property type="project" value="TreeGrafter"/>
</dbReference>
<evidence type="ECO:0000256" key="11">
    <source>
        <dbReference type="ARBA" id="ARBA00069372"/>
    </source>
</evidence>
<dbReference type="OrthoDB" id="9812273at2"/>
<dbReference type="AlphaFoldDB" id="A0A517PA48"/>
<protein>
    <recommendedName>
        <fullName evidence="11 13">Glycerol-3-phosphate dehydrogenase [NAD(P)+]</fullName>
        <ecNumber evidence="10 13">1.1.1.94</ecNumber>
    </recommendedName>
    <alternativeName>
        <fullName evidence="13">NAD(P)(+)-dependent glycerol-3-phosphate dehydrogenase</fullName>
    </alternativeName>
    <alternativeName>
        <fullName evidence="12 13">NAD(P)H-dependent dihydroxyacetone-phosphate reductase</fullName>
    </alternativeName>
</protein>
<keyword evidence="21" id="KW-1185">Reference proteome</keyword>
<keyword evidence="13" id="KW-0963">Cytoplasm</keyword>
<dbReference type="FunFam" id="1.10.1040.10:FF:000001">
    <property type="entry name" value="Glycerol-3-phosphate dehydrogenase [NAD(P)+]"/>
    <property type="match status" value="1"/>
</dbReference>
<evidence type="ECO:0000256" key="5">
    <source>
        <dbReference type="ARBA" id="ARBA00023027"/>
    </source>
</evidence>
<feature type="binding site" evidence="15">
    <location>
        <position position="120"/>
    </location>
    <ligand>
        <name>substrate</name>
    </ligand>
</feature>
<evidence type="ECO:0000259" key="19">
    <source>
        <dbReference type="Pfam" id="PF07479"/>
    </source>
</evidence>
<dbReference type="InterPro" id="IPR006168">
    <property type="entry name" value="G3P_DH_NAD-dep"/>
</dbReference>
<keyword evidence="6 13" id="KW-0443">Lipid metabolism</keyword>
<dbReference type="InterPro" id="IPR006109">
    <property type="entry name" value="G3P_DH_NAD-dep_C"/>
</dbReference>
<feature type="binding site" evidence="15">
    <location>
        <begin position="267"/>
        <end position="268"/>
    </location>
    <ligand>
        <name>substrate</name>
    </ligand>
</feature>
<evidence type="ECO:0000256" key="2">
    <source>
        <dbReference type="ARBA" id="ARBA00022516"/>
    </source>
</evidence>
<dbReference type="PANTHER" id="PTHR11728:SF1">
    <property type="entry name" value="GLYCEROL-3-PHOSPHATE DEHYDROGENASE [NAD(+)] 2, CHLOROPLASTIC"/>
    <property type="match status" value="1"/>
</dbReference>
<evidence type="ECO:0000256" key="15">
    <source>
        <dbReference type="PIRSR" id="PIRSR000114-2"/>
    </source>
</evidence>
<dbReference type="RefSeq" id="WP_145359106.1">
    <property type="nucleotide sequence ID" value="NZ_CP036265.1"/>
</dbReference>
<evidence type="ECO:0000256" key="7">
    <source>
        <dbReference type="ARBA" id="ARBA00023209"/>
    </source>
</evidence>
<evidence type="ECO:0000256" key="12">
    <source>
        <dbReference type="ARBA" id="ARBA00080511"/>
    </source>
</evidence>
<keyword evidence="3 13" id="KW-0521">NADP</keyword>
<keyword evidence="2 13" id="KW-0444">Lipid biosynthesis</keyword>
<keyword evidence="13" id="KW-0547">Nucleotide-binding</keyword>
<dbReference type="HAMAP" id="MF_00394">
    <property type="entry name" value="NAD_Glyc3P_dehydrog"/>
    <property type="match status" value="1"/>
</dbReference>
<dbReference type="PANTHER" id="PTHR11728">
    <property type="entry name" value="GLYCEROL-3-PHOSPHATE DEHYDROGENASE"/>
    <property type="match status" value="1"/>
</dbReference>
<evidence type="ECO:0000256" key="13">
    <source>
        <dbReference type="HAMAP-Rule" id="MF_00394"/>
    </source>
</evidence>
<dbReference type="EMBL" id="CP036265">
    <property type="protein sequence ID" value="QDT16256.1"/>
    <property type="molecule type" value="Genomic_DNA"/>
</dbReference>
<comment type="subcellular location">
    <subcellularLocation>
        <location evidence="13">Cytoplasm</location>
    </subcellularLocation>
</comment>
<dbReference type="GO" id="GO:0006650">
    <property type="term" value="P:glycerophospholipid metabolic process"/>
    <property type="evidence" value="ECO:0007669"/>
    <property type="project" value="UniProtKB-UniRule"/>
</dbReference>
<dbReference type="GO" id="GO:0141153">
    <property type="term" value="F:glycerol-3-phosphate dehydrogenase (NADP+) activity"/>
    <property type="evidence" value="ECO:0007669"/>
    <property type="project" value="RHEA"/>
</dbReference>
<evidence type="ECO:0000256" key="10">
    <source>
        <dbReference type="ARBA" id="ARBA00066687"/>
    </source>
</evidence>
<evidence type="ECO:0000256" key="3">
    <source>
        <dbReference type="ARBA" id="ARBA00022857"/>
    </source>
</evidence>
<feature type="binding site" evidence="13">
    <location>
        <position position="152"/>
    </location>
    <ligand>
        <name>NADPH</name>
        <dbReference type="ChEBI" id="CHEBI:57783"/>
    </ligand>
</feature>
<evidence type="ECO:0000256" key="4">
    <source>
        <dbReference type="ARBA" id="ARBA00023002"/>
    </source>
</evidence>
<feature type="binding site" evidence="13">
    <location>
        <position position="293"/>
    </location>
    <ligand>
        <name>NADPH</name>
        <dbReference type="ChEBI" id="CHEBI:57783"/>
    </ligand>
</feature>
<feature type="binding site" evidence="13">
    <location>
        <position position="291"/>
    </location>
    <ligand>
        <name>NADPH</name>
        <dbReference type="ChEBI" id="CHEBI:57783"/>
    </ligand>
</feature>
<evidence type="ECO:0000256" key="6">
    <source>
        <dbReference type="ARBA" id="ARBA00023098"/>
    </source>
</evidence>
<comment type="catalytic activity">
    <reaction evidence="13">
        <text>sn-glycerol 3-phosphate + NAD(+) = dihydroxyacetone phosphate + NADH + H(+)</text>
        <dbReference type="Rhea" id="RHEA:11092"/>
        <dbReference type="ChEBI" id="CHEBI:15378"/>
        <dbReference type="ChEBI" id="CHEBI:57540"/>
        <dbReference type="ChEBI" id="CHEBI:57597"/>
        <dbReference type="ChEBI" id="CHEBI:57642"/>
        <dbReference type="ChEBI" id="CHEBI:57945"/>
        <dbReference type="EC" id="1.1.1.94"/>
    </reaction>
</comment>
<sequence length="343" mass="35903">MTAPAPPRSRDRPVTETVAVIGAGAMGTCCAKLIAENGHRVRLWARDPDQADAIRRDRENRRLLPGVTIPDGLVVTADPAEASTGADRLLIAVPTKYLRECLTELAPHLPAGVPALSVVKGIEFGSFRRPSEIIRETLGERPITALGGPCHAEEAAKRLPASVVAASDTPGDAEAVQWLMNSDRFRVYTNDDLVGVELAGALKNVIAVAAGICDGLGLGDNSKSALITRGAAEIARFGAAFGADPQTFAGLAGIGDLITSCVSQHGRNRAVGERLGRGEPASAVTEDQPKVAEGVNTVRSVLPLAKERGVRMPVCREVHAVLFEGKPAADTVDALMTRPPGGE</sequence>
<comment type="caution">
    <text evidence="13">Lacks conserved residue(s) required for the propagation of feature annotation.</text>
</comment>
<dbReference type="EC" id="1.1.1.94" evidence="10 13"/>
<dbReference type="PIRSF" id="PIRSF000114">
    <property type="entry name" value="Glycerol-3-P_dh"/>
    <property type="match status" value="1"/>
</dbReference>
<dbReference type="UniPathway" id="UPA00940"/>
<comment type="pathway">
    <text evidence="13">Membrane lipid metabolism; glycerophospholipid metabolism.</text>
</comment>
<dbReference type="GO" id="GO:0051287">
    <property type="term" value="F:NAD binding"/>
    <property type="evidence" value="ECO:0007669"/>
    <property type="project" value="InterPro"/>
</dbReference>
<feature type="binding site" evidence="16">
    <location>
        <position position="152"/>
    </location>
    <ligand>
        <name>NAD(+)</name>
        <dbReference type="ChEBI" id="CHEBI:57540"/>
    </ligand>
</feature>
<evidence type="ECO:0000256" key="17">
    <source>
        <dbReference type="RuleBase" id="RU000437"/>
    </source>
</evidence>
<evidence type="ECO:0000256" key="9">
    <source>
        <dbReference type="ARBA" id="ARBA00052716"/>
    </source>
</evidence>
<dbReference type="SUPFAM" id="SSF48179">
    <property type="entry name" value="6-phosphogluconate dehydrogenase C-terminal domain-like"/>
    <property type="match status" value="1"/>
</dbReference>
<dbReference type="Gene3D" id="1.10.1040.10">
    <property type="entry name" value="N-(1-d-carboxylethyl)-l-norvaline Dehydrogenase, domain 2"/>
    <property type="match status" value="1"/>
</dbReference>
<feature type="binding site" evidence="13">
    <location>
        <position position="120"/>
    </location>
    <ligand>
        <name>NADPH</name>
        <dbReference type="ChEBI" id="CHEBI:57783"/>
    </ligand>
</feature>
<feature type="domain" description="Glycerol-3-phosphate dehydrogenase NAD-dependent C-terminal" evidence="19">
    <location>
        <begin position="192"/>
        <end position="332"/>
    </location>
</feature>
<evidence type="ECO:0000313" key="20">
    <source>
        <dbReference type="EMBL" id="QDT16256.1"/>
    </source>
</evidence>
<dbReference type="Gene3D" id="3.40.50.720">
    <property type="entry name" value="NAD(P)-binding Rossmann-like Domain"/>
    <property type="match status" value="1"/>
</dbReference>
<dbReference type="InterPro" id="IPR036291">
    <property type="entry name" value="NAD(P)-bd_dom_sf"/>
</dbReference>